<dbReference type="RefSeq" id="WP_372388148.1">
    <property type="nucleotide sequence ID" value="NZ_JBGNYA010000001.1"/>
</dbReference>
<keyword evidence="2" id="KW-0472">Membrane</keyword>
<dbReference type="PANTHER" id="PTHR33507:SF3">
    <property type="entry name" value="INNER MEMBRANE PROTEIN YBBJ"/>
    <property type="match status" value="1"/>
</dbReference>
<dbReference type="AlphaFoldDB" id="A0ABD5ME90"/>
<feature type="transmembrane region" description="Helical" evidence="2">
    <location>
        <begin position="66"/>
        <end position="83"/>
    </location>
</feature>
<dbReference type="Proteomes" id="UP001570511">
    <property type="component" value="Unassembled WGS sequence"/>
</dbReference>
<dbReference type="PANTHER" id="PTHR33507">
    <property type="entry name" value="INNER MEMBRANE PROTEIN YBBJ"/>
    <property type="match status" value="1"/>
</dbReference>
<evidence type="ECO:0000313" key="4">
    <source>
        <dbReference type="Proteomes" id="UP001570511"/>
    </source>
</evidence>
<accession>A0ABD5ME90</accession>
<evidence type="ECO:0000256" key="1">
    <source>
        <dbReference type="SAM" id="MobiDB-lite"/>
    </source>
</evidence>
<comment type="caution">
    <text evidence="3">The sequence shown here is derived from an EMBL/GenBank/DDBJ whole genome shotgun (WGS) entry which is preliminary data.</text>
</comment>
<feature type="transmembrane region" description="Helical" evidence="2">
    <location>
        <begin position="42"/>
        <end position="60"/>
    </location>
</feature>
<dbReference type="Gene3D" id="2.40.50.140">
    <property type="entry name" value="Nucleic acid-binding proteins"/>
    <property type="match status" value="1"/>
</dbReference>
<reference evidence="3 4" key="1">
    <citation type="submission" date="2024-08" db="EMBL/GenBank/DDBJ databases">
        <title>Halobellus sp. MBLA0158 whole genome sequence.</title>
        <authorList>
            <person name="Hwang C.Y."/>
            <person name="Cho E.-S."/>
            <person name="Seo M.-J."/>
        </authorList>
    </citation>
    <scope>NUCLEOTIDE SEQUENCE [LARGE SCALE GENOMIC DNA]</scope>
    <source>
        <strain evidence="3 4">MBLA0158</strain>
    </source>
</reference>
<feature type="compositionally biased region" description="Low complexity" evidence="1">
    <location>
        <begin position="199"/>
        <end position="214"/>
    </location>
</feature>
<dbReference type="InterPro" id="IPR012340">
    <property type="entry name" value="NA-bd_OB-fold"/>
</dbReference>
<evidence type="ECO:0000256" key="2">
    <source>
        <dbReference type="SAM" id="Phobius"/>
    </source>
</evidence>
<evidence type="ECO:0000313" key="3">
    <source>
        <dbReference type="EMBL" id="MFA1610535.1"/>
    </source>
</evidence>
<keyword evidence="2" id="KW-1133">Transmembrane helix</keyword>
<keyword evidence="4" id="KW-1185">Reference proteome</keyword>
<proteinExistence type="predicted"/>
<sequence>MFDRALAVALQLSIPPETLPLLLVAAGLGVSFLEAFAPGAHFIVLGIALLAAGLVGLVLGPLASPVVLAVLVLVFGGLALYGYRELDIYGGKGTAQTSDSTSLRGRTGRVTERVTPTEGEVKLDEGGFNPYYAARSVDGELDVGTEVVVVDPGGGNVVTVESVAAEYDEIDRALERGRREGAADAAGGDGGGSGEIDADAGAGADANESAGSESEPTDAEDPDVETERN</sequence>
<organism evidence="3 4">
    <name type="scientific">Halobellus rubicundus</name>
    <dbReference type="NCBI Taxonomy" id="2996466"/>
    <lineage>
        <taxon>Archaea</taxon>
        <taxon>Methanobacteriati</taxon>
        <taxon>Methanobacteriota</taxon>
        <taxon>Stenosarchaea group</taxon>
        <taxon>Halobacteria</taxon>
        <taxon>Halobacteriales</taxon>
        <taxon>Haloferacaceae</taxon>
        <taxon>Halobellus</taxon>
    </lineage>
</organism>
<dbReference type="InterPro" id="IPR052165">
    <property type="entry name" value="Membrane_assoc_protease"/>
</dbReference>
<keyword evidence="2" id="KW-0812">Transmembrane</keyword>
<dbReference type="EMBL" id="JBGNYA010000001">
    <property type="protein sequence ID" value="MFA1610535.1"/>
    <property type="molecule type" value="Genomic_DNA"/>
</dbReference>
<feature type="compositionally biased region" description="Acidic residues" evidence="1">
    <location>
        <begin position="215"/>
        <end position="229"/>
    </location>
</feature>
<name>A0ABD5ME90_9EURY</name>
<protein>
    <submittedName>
        <fullName evidence="3">NfeD family protein</fullName>
    </submittedName>
</protein>
<feature type="region of interest" description="Disordered" evidence="1">
    <location>
        <begin position="175"/>
        <end position="229"/>
    </location>
</feature>
<gene>
    <name evidence="3" type="ORF">OS889_05890</name>
</gene>